<dbReference type="AlphaFoldDB" id="E3HR68"/>
<dbReference type="KEGG" id="axy:AXYL_03882"/>
<dbReference type="EMBL" id="CP002287">
    <property type="protein sequence ID" value="ADP17202.1"/>
    <property type="molecule type" value="Genomic_DNA"/>
</dbReference>
<dbReference type="PIRSF" id="PIRSF017082">
    <property type="entry name" value="YflP"/>
    <property type="match status" value="1"/>
</dbReference>
<organism evidence="3 4">
    <name type="scientific">Achromobacter xylosoxidans (strain A8)</name>
    <dbReference type="NCBI Taxonomy" id="762376"/>
    <lineage>
        <taxon>Bacteria</taxon>
        <taxon>Pseudomonadati</taxon>
        <taxon>Pseudomonadota</taxon>
        <taxon>Betaproteobacteria</taxon>
        <taxon>Burkholderiales</taxon>
        <taxon>Alcaligenaceae</taxon>
        <taxon>Achromobacter</taxon>
    </lineage>
</organism>
<dbReference type="OrthoDB" id="9150907at2"/>
<dbReference type="InterPro" id="IPR005064">
    <property type="entry name" value="BUG"/>
</dbReference>
<name>E3HR68_ACHXA</name>
<evidence type="ECO:0000313" key="4">
    <source>
        <dbReference type="Proteomes" id="UP000006876"/>
    </source>
</evidence>
<dbReference type="SUPFAM" id="SSF53850">
    <property type="entry name" value="Periplasmic binding protein-like II"/>
    <property type="match status" value="1"/>
</dbReference>
<gene>
    <name evidence="3" type="ordered locus">AXYL_03882</name>
</gene>
<dbReference type="InterPro" id="IPR042100">
    <property type="entry name" value="Bug_dom1"/>
</dbReference>
<dbReference type="Pfam" id="PF03401">
    <property type="entry name" value="TctC"/>
    <property type="match status" value="1"/>
</dbReference>
<dbReference type="PANTHER" id="PTHR42928:SF5">
    <property type="entry name" value="BLR1237 PROTEIN"/>
    <property type="match status" value="1"/>
</dbReference>
<dbReference type="Gene3D" id="3.40.190.150">
    <property type="entry name" value="Bordetella uptake gene, domain 1"/>
    <property type="match status" value="1"/>
</dbReference>
<proteinExistence type="inferred from homology"/>
<evidence type="ECO:0000256" key="1">
    <source>
        <dbReference type="ARBA" id="ARBA00006987"/>
    </source>
</evidence>
<comment type="similarity">
    <text evidence="1">Belongs to the UPF0065 (bug) family.</text>
</comment>
<protein>
    <submittedName>
        <fullName evidence="3">Extra-cytoplasmic solute receptor family protein 89</fullName>
    </submittedName>
</protein>
<dbReference type="PANTHER" id="PTHR42928">
    <property type="entry name" value="TRICARBOXYLATE-BINDING PROTEIN"/>
    <property type="match status" value="1"/>
</dbReference>
<dbReference type="HOGENOM" id="CLU_045683_0_1_4"/>
<feature type="signal peptide" evidence="2">
    <location>
        <begin position="1"/>
        <end position="29"/>
    </location>
</feature>
<feature type="chain" id="PRO_5003171412" evidence="2">
    <location>
        <begin position="30"/>
        <end position="327"/>
    </location>
</feature>
<accession>E3HR68</accession>
<dbReference type="eggNOG" id="COG3181">
    <property type="taxonomic scope" value="Bacteria"/>
</dbReference>
<dbReference type="RefSeq" id="WP_013394516.1">
    <property type="nucleotide sequence ID" value="NC_014640.1"/>
</dbReference>
<keyword evidence="3" id="KW-0675">Receptor</keyword>
<keyword evidence="2" id="KW-0732">Signal</keyword>
<dbReference type="CDD" id="cd07012">
    <property type="entry name" value="PBP2_Bug_TTT"/>
    <property type="match status" value="1"/>
</dbReference>
<sequence>MSGIRHAGGRRRACAILIGATLLPLAAWSQGPANPITLIVPFPAGGPTDAVARSVAQHMSETLGQTLIVTNRPGAGGSIGSSAVAHAAPDGLTLLVGTAALMTNPYLYKLNFDPMKDLQAIALLAKTPVFIWVDSRSPFRSLPDLLAALKANPGKFNYSSSAPTTLAHLGSLRLLDEAGVKATHINYKGSAQATTDFLGGVFSIYFEVGQPLAPHLAAGKVRPLAVLADKRSPLMPDVPSITEFGLPAINAEPFMVLLAPHGTPAALIQRLNEHAHRALQAPSVRGKLGALYFEVDEGGQPAGVQDWLRAQSSQWGDVIAKHGLKAE</sequence>
<reference evidence="3 4" key="1">
    <citation type="journal article" date="2011" name="J. Bacteriol.">
        <title>Complete genome sequence of the haloaromatic acid-degrading bacterium Achromobacter xylosoxidans A8.</title>
        <authorList>
            <person name="Strnad H."/>
            <person name="Ridl J."/>
            <person name="Paces J."/>
            <person name="Kolar M."/>
            <person name="Vlcek C."/>
            <person name="Paces V."/>
        </authorList>
    </citation>
    <scope>NUCLEOTIDE SEQUENCE [LARGE SCALE GENOMIC DNA]</scope>
    <source>
        <strain evidence="3 4">A8</strain>
    </source>
</reference>
<dbReference type="Gene3D" id="3.40.190.10">
    <property type="entry name" value="Periplasmic binding protein-like II"/>
    <property type="match status" value="1"/>
</dbReference>
<evidence type="ECO:0000256" key="2">
    <source>
        <dbReference type="SAM" id="SignalP"/>
    </source>
</evidence>
<dbReference type="PATRIC" id="fig|762376.5.peg.3897"/>
<evidence type="ECO:0000313" key="3">
    <source>
        <dbReference type="EMBL" id="ADP17202.1"/>
    </source>
</evidence>
<dbReference type="STRING" id="762376.AXYL_03882"/>
<dbReference type="Proteomes" id="UP000006876">
    <property type="component" value="Chromosome"/>
</dbReference>